<feature type="compositionally biased region" description="Polar residues" evidence="1">
    <location>
        <begin position="339"/>
        <end position="353"/>
    </location>
</feature>
<keyword evidence="2" id="KW-1133">Transmembrane helix</keyword>
<evidence type="ECO:0000256" key="2">
    <source>
        <dbReference type="SAM" id="Phobius"/>
    </source>
</evidence>
<dbReference type="OrthoDB" id="10033008at2759"/>
<feature type="transmembrane region" description="Helical" evidence="2">
    <location>
        <begin position="12"/>
        <end position="30"/>
    </location>
</feature>
<feature type="transmembrane region" description="Helical" evidence="2">
    <location>
        <begin position="123"/>
        <end position="146"/>
    </location>
</feature>
<dbReference type="EMBL" id="CAJNOJ010000019">
    <property type="protein sequence ID" value="CAF0835571.1"/>
    <property type="molecule type" value="Genomic_DNA"/>
</dbReference>
<dbReference type="Proteomes" id="UP000663828">
    <property type="component" value="Unassembled WGS sequence"/>
</dbReference>
<feature type="transmembrane region" description="Helical" evidence="2">
    <location>
        <begin position="90"/>
        <end position="111"/>
    </location>
</feature>
<accession>A0A813V0W9</accession>
<comment type="caution">
    <text evidence="3">The sequence shown here is derived from an EMBL/GenBank/DDBJ whole genome shotgun (WGS) entry which is preliminary data.</text>
</comment>
<protein>
    <submittedName>
        <fullName evidence="3">Uncharacterized protein</fullName>
    </submittedName>
</protein>
<feature type="transmembrane region" description="Helical" evidence="2">
    <location>
        <begin position="166"/>
        <end position="194"/>
    </location>
</feature>
<evidence type="ECO:0000313" key="3">
    <source>
        <dbReference type="EMBL" id="CAF0835571.1"/>
    </source>
</evidence>
<keyword evidence="2" id="KW-0472">Membrane</keyword>
<name>A0A813V0W9_ADIRI</name>
<dbReference type="Gene3D" id="1.20.140.150">
    <property type="match status" value="1"/>
</dbReference>
<evidence type="ECO:0000256" key="1">
    <source>
        <dbReference type="SAM" id="MobiDB-lite"/>
    </source>
</evidence>
<evidence type="ECO:0000313" key="6">
    <source>
        <dbReference type="Proteomes" id="UP000663852"/>
    </source>
</evidence>
<keyword evidence="5" id="KW-1185">Reference proteome</keyword>
<feature type="region of interest" description="Disordered" evidence="1">
    <location>
        <begin position="367"/>
        <end position="392"/>
    </location>
</feature>
<feature type="region of interest" description="Disordered" evidence="1">
    <location>
        <begin position="313"/>
        <end position="353"/>
    </location>
</feature>
<gene>
    <name evidence="3" type="ORF">EDS130_LOCUS6568</name>
    <name evidence="4" type="ORF">XAT740_LOCUS14320</name>
</gene>
<organism evidence="3 6">
    <name type="scientific">Adineta ricciae</name>
    <name type="common">Rotifer</name>
    <dbReference type="NCBI Taxonomy" id="249248"/>
    <lineage>
        <taxon>Eukaryota</taxon>
        <taxon>Metazoa</taxon>
        <taxon>Spiralia</taxon>
        <taxon>Gnathifera</taxon>
        <taxon>Rotifera</taxon>
        <taxon>Eurotatoria</taxon>
        <taxon>Bdelloidea</taxon>
        <taxon>Adinetida</taxon>
        <taxon>Adinetidae</taxon>
        <taxon>Adineta</taxon>
    </lineage>
</organism>
<evidence type="ECO:0000313" key="5">
    <source>
        <dbReference type="Proteomes" id="UP000663828"/>
    </source>
</evidence>
<sequence length="516" mass="58102">MYHRTIPTRILTSIGIGLLIFSLVFGWVSFSVPDWLQFYERDGLKGDVSFDNSTKVFKKFGLWYKCIFSASENDFICTLWNRDSPSFVRVAQVLIPFGLALGCLSLLSACIGFMCRRIFVTSVLFAALFAFLSFIFTAIGVTVFANESVVYVERLKLPDNDNPRRWGMWLLVPNLVLSFITSICFIIASILYWCDYRSMQVTGIFSHSGDKYNGSVCKVPSDGNTTSGMKQQFQYQDYPNTCYQINGLNHPQQNPMGYPPPPTYPGVVNPGYQPAPPSLFGYSRPGSPNVYPNGNFDPYHSRHLMTENSEFDECPHVSRSRHRSHSRSRHHSRNRSRSYSPQESTVPVDSTPKTTQFVPIPVPYYHPQSQVPPQANPSTQTSAMTSSNTSQPMSYVLPQNNQQFVEGNSQTIMKPQNMIKYNVAQPSMLVQNPTQPVYTIAYRANNNANNIIGSNLITGSAATTYVTAARNSAGDIEISSFNSDSDSEQKTYPATSKRKSLKKISINETWAWRKMR</sequence>
<dbReference type="Proteomes" id="UP000663852">
    <property type="component" value="Unassembled WGS sequence"/>
</dbReference>
<feature type="compositionally biased region" description="Basic residues" evidence="1">
    <location>
        <begin position="318"/>
        <end position="336"/>
    </location>
</feature>
<evidence type="ECO:0000313" key="4">
    <source>
        <dbReference type="EMBL" id="CAF1022683.1"/>
    </source>
</evidence>
<dbReference type="AlphaFoldDB" id="A0A813V0W9"/>
<proteinExistence type="predicted"/>
<dbReference type="EMBL" id="CAJNOR010000857">
    <property type="protein sequence ID" value="CAF1022683.1"/>
    <property type="molecule type" value="Genomic_DNA"/>
</dbReference>
<reference evidence="3" key="1">
    <citation type="submission" date="2021-02" db="EMBL/GenBank/DDBJ databases">
        <authorList>
            <person name="Nowell W R."/>
        </authorList>
    </citation>
    <scope>NUCLEOTIDE SEQUENCE</scope>
</reference>
<keyword evidence="2" id="KW-0812">Transmembrane</keyword>